<sequence>MCENKLKELQNAWKQEQEEEKDKFSEVVKR</sequence>
<comment type="caution">
    <text evidence="1">The sequence shown here is derived from an EMBL/GenBank/DDBJ whole genome shotgun (WGS) entry which is preliminary data.</text>
</comment>
<dbReference type="Proteomes" id="UP000324222">
    <property type="component" value="Unassembled WGS sequence"/>
</dbReference>
<name>A0A5B7I3E8_PORTR</name>
<accession>A0A5B7I3E8</accession>
<organism evidence="1 2">
    <name type="scientific">Portunus trituberculatus</name>
    <name type="common">Swimming crab</name>
    <name type="synonym">Neptunus trituberculatus</name>
    <dbReference type="NCBI Taxonomy" id="210409"/>
    <lineage>
        <taxon>Eukaryota</taxon>
        <taxon>Metazoa</taxon>
        <taxon>Ecdysozoa</taxon>
        <taxon>Arthropoda</taxon>
        <taxon>Crustacea</taxon>
        <taxon>Multicrustacea</taxon>
        <taxon>Malacostraca</taxon>
        <taxon>Eumalacostraca</taxon>
        <taxon>Eucarida</taxon>
        <taxon>Decapoda</taxon>
        <taxon>Pleocyemata</taxon>
        <taxon>Brachyura</taxon>
        <taxon>Eubrachyura</taxon>
        <taxon>Portunoidea</taxon>
        <taxon>Portunidae</taxon>
        <taxon>Portuninae</taxon>
        <taxon>Portunus</taxon>
    </lineage>
</organism>
<evidence type="ECO:0000313" key="1">
    <source>
        <dbReference type="EMBL" id="MPC76399.1"/>
    </source>
</evidence>
<dbReference type="EMBL" id="VSRR010043265">
    <property type="protein sequence ID" value="MPC76399.1"/>
    <property type="molecule type" value="Genomic_DNA"/>
</dbReference>
<evidence type="ECO:0000313" key="2">
    <source>
        <dbReference type="Proteomes" id="UP000324222"/>
    </source>
</evidence>
<proteinExistence type="predicted"/>
<protein>
    <submittedName>
        <fullName evidence="1">Uncharacterized protein</fullName>
    </submittedName>
</protein>
<keyword evidence="2" id="KW-1185">Reference proteome</keyword>
<reference evidence="1 2" key="1">
    <citation type="submission" date="2019-05" db="EMBL/GenBank/DDBJ databases">
        <title>Another draft genome of Portunus trituberculatus and its Hox gene families provides insights of decapod evolution.</title>
        <authorList>
            <person name="Jeong J.-H."/>
            <person name="Song I."/>
            <person name="Kim S."/>
            <person name="Choi T."/>
            <person name="Kim D."/>
            <person name="Ryu S."/>
            <person name="Kim W."/>
        </authorList>
    </citation>
    <scope>NUCLEOTIDE SEQUENCE [LARGE SCALE GENOMIC DNA]</scope>
    <source>
        <tissue evidence="1">Muscle</tissue>
    </source>
</reference>
<dbReference type="AlphaFoldDB" id="A0A5B7I3E8"/>
<gene>
    <name evidence="1" type="ORF">E2C01_070809</name>
</gene>